<dbReference type="eggNOG" id="COG1680">
    <property type="taxonomic scope" value="Bacteria"/>
</dbReference>
<sequence>MRISAAISSSVHFPAIDLALQTPEIGRLSKSFGSAITWCAKMNLVLGTLFPSKWIAITEFVTKVAGCRRGAWREDEGRSVASEFDTVGLARASLIPEALIQQGILSGAVTLVWKDGDIRDVTVLGERNIERRDPMTRDTLFRVASMSKPITSVAAMMLVEDGLLALDSPIARWLPELADLRVLRNGDGPLDDTVPAQRDLMVEDLLTHRAGFIYGFSASGPIVGAYEDALGNILETLATPDEWLTALGSLPLAFQPGEQFRYSYATDVLGCLVGRVAGMSFRDFLRERLLDPMGMVDTDFYVPAEKLGRLATIYRHDKTIGELAPVPIKAPAAAPALCGGGGGMFSTADDYLRFARMLLNDGELAGQRLLQPETVALMRGNRLSDEQRRVDFLGRPGFWSGQGFGLGLSMITDVQAHAAHGAGSVGAFGWPGAFGTWWQADPQENAILIYLVQNSEPVVPPAQEDGGAAVSPVRAAMQEWQRAIYASFR</sequence>
<dbReference type="KEGG" id="npn:JI59_21995"/>
<organism evidence="2 3">
    <name type="scientific">Novosphingobium pentaromativorans US6-1</name>
    <dbReference type="NCBI Taxonomy" id="1088721"/>
    <lineage>
        <taxon>Bacteria</taxon>
        <taxon>Pseudomonadati</taxon>
        <taxon>Pseudomonadota</taxon>
        <taxon>Alphaproteobacteria</taxon>
        <taxon>Sphingomonadales</taxon>
        <taxon>Sphingomonadaceae</taxon>
        <taxon>Novosphingobium</taxon>
    </lineage>
</organism>
<feature type="domain" description="Beta-lactamase-related" evidence="1">
    <location>
        <begin position="101"/>
        <end position="459"/>
    </location>
</feature>
<gene>
    <name evidence="2" type="ORF">NSU_3397</name>
</gene>
<dbReference type="Pfam" id="PF00144">
    <property type="entry name" value="Beta-lactamase"/>
    <property type="match status" value="1"/>
</dbReference>
<name>G6EGC6_9SPHN</name>
<evidence type="ECO:0000313" key="2">
    <source>
        <dbReference type="EMBL" id="EHJ59815.1"/>
    </source>
</evidence>
<dbReference type="Gene3D" id="3.40.710.10">
    <property type="entry name" value="DD-peptidase/beta-lactamase superfamily"/>
    <property type="match status" value="1"/>
</dbReference>
<dbReference type="InterPro" id="IPR050789">
    <property type="entry name" value="Diverse_Enzym_Activities"/>
</dbReference>
<dbReference type="PANTHER" id="PTHR43283">
    <property type="entry name" value="BETA-LACTAMASE-RELATED"/>
    <property type="match status" value="1"/>
</dbReference>
<dbReference type="PANTHER" id="PTHR43283:SF3">
    <property type="entry name" value="BETA-LACTAMASE FAMILY PROTEIN (AFU_ORTHOLOGUE AFUA_5G07500)"/>
    <property type="match status" value="1"/>
</dbReference>
<dbReference type="InterPro" id="IPR001466">
    <property type="entry name" value="Beta-lactam-related"/>
</dbReference>
<dbReference type="EMBL" id="AGFM01000054">
    <property type="protein sequence ID" value="EHJ59815.1"/>
    <property type="molecule type" value="Genomic_DNA"/>
</dbReference>
<accession>G6EGC6</accession>
<proteinExistence type="predicted"/>
<protein>
    <submittedName>
        <fullName evidence="2">Beta-lactamase</fullName>
    </submittedName>
</protein>
<dbReference type="PATRIC" id="fig|1088721.3.peg.3352"/>
<dbReference type="SUPFAM" id="SSF56601">
    <property type="entry name" value="beta-lactamase/transpeptidase-like"/>
    <property type="match status" value="1"/>
</dbReference>
<evidence type="ECO:0000313" key="3">
    <source>
        <dbReference type="Proteomes" id="UP000004030"/>
    </source>
</evidence>
<reference evidence="2 3" key="1">
    <citation type="journal article" date="2012" name="J. Bacteriol.">
        <title>Genome sequence of benzo(a)pyrene-degrading bacterium Novosphingobium pentaromativorans US6-1.</title>
        <authorList>
            <person name="Luo Y.R."/>
            <person name="Kang S.G."/>
            <person name="Kim S.J."/>
            <person name="Kim M.R."/>
            <person name="Li N."/>
            <person name="Lee J.H."/>
            <person name="Kwon K.K."/>
        </authorList>
    </citation>
    <scope>NUCLEOTIDE SEQUENCE [LARGE SCALE GENOMIC DNA]</scope>
    <source>
        <strain evidence="2 3">US6-1</strain>
    </source>
</reference>
<keyword evidence="3" id="KW-1185">Reference proteome</keyword>
<dbReference type="Proteomes" id="UP000004030">
    <property type="component" value="Unassembled WGS sequence"/>
</dbReference>
<dbReference type="AlphaFoldDB" id="G6EGC6"/>
<comment type="caution">
    <text evidence="2">The sequence shown here is derived from an EMBL/GenBank/DDBJ whole genome shotgun (WGS) entry which is preliminary data.</text>
</comment>
<dbReference type="InterPro" id="IPR012338">
    <property type="entry name" value="Beta-lactam/transpept-like"/>
</dbReference>
<evidence type="ECO:0000259" key="1">
    <source>
        <dbReference type="Pfam" id="PF00144"/>
    </source>
</evidence>